<dbReference type="Gene3D" id="3.30.70.1070">
    <property type="entry name" value="Sporulation related repeat"/>
    <property type="match status" value="1"/>
</dbReference>
<reference evidence="4" key="2">
    <citation type="journal article" date="2012" name="Environ. Microbiol.">
        <title>Genomic content of uncultured Bacteroidetes from contrasting oceanic provinces in the North Atlantic Ocean.</title>
        <authorList>
            <person name="Gomez-Pereira P.R."/>
            <person name="Schuler M."/>
            <person name="Fuchs B.M."/>
            <person name="Bennke C."/>
            <person name="Teeling H."/>
            <person name="Waldmann J."/>
            <person name="Richter M."/>
            <person name="Barbe V."/>
            <person name="Bataille E."/>
            <person name="Glockner F.O."/>
            <person name="Amann R."/>
        </authorList>
    </citation>
    <scope>NUCLEOTIDE SEQUENCE</scope>
</reference>
<feature type="chain" id="PRO_5003318409" evidence="2">
    <location>
        <begin position="21"/>
        <end position="721"/>
    </location>
</feature>
<reference evidence="4" key="1">
    <citation type="submission" date="2010-05" db="EMBL/GenBank/DDBJ databases">
        <authorList>
            <person name="Genoscope - CEA"/>
        </authorList>
    </citation>
    <scope>NUCLEOTIDE SEQUENCE</scope>
</reference>
<gene>
    <name evidence="4" type="ORF">S3_805_0031</name>
</gene>
<dbReference type="AlphaFoldDB" id="F4MLT3"/>
<dbReference type="InterPro" id="IPR036737">
    <property type="entry name" value="OmpA-like_sf"/>
</dbReference>
<dbReference type="SUPFAM" id="SSF82171">
    <property type="entry name" value="DPP6 N-terminal domain-like"/>
    <property type="match status" value="1"/>
</dbReference>
<organism evidence="4">
    <name type="scientific">uncultured Flavobacteriia bacterium</name>
    <dbReference type="NCBI Taxonomy" id="212695"/>
    <lineage>
        <taxon>Bacteria</taxon>
        <taxon>Pseudomonadati</taxon>
        <taxon>Bacteroidota</taxon>
        <taxon>Flavobacteriia</taxon>
        <taxon>environmental samples</taxon>
    </lineage>
</organism>
<dbReference type="Pfam" id="PF00691">
    <property type="entry name" value="OmpA"/>
    <property type="match status" value="1"/>
</dbReference>
<dbReference type="GO" id="GO:0016020">
    <property type="term" value="C:membrane"/>
    <property type="evidence" value="ECO:0007669"/>
    <property type="project" value="UniProtKB-UniRule"/>
</dbReference>
<proteinExistence type="predicted"/>
<dbReference type="SUPFAM" id="SSF110997">
    <property type="entry name" value="Sporulation related repeat"/>
    <property type="match status" value="1"/>
</dbReference>
<sequence>MKKVNFILIILFLGNCSLLAQESLADKPQENWADYYFINKDYKKVVAYYSASTDKRSLNDIRNWAIALNELNNKEKALQKYAEITNSNYATVEDYYRYSDLLLKQPKLAKEYREKSVRLSWPSPDLFENDSLLFKKRFEVETHIINSVVGNSTGSEFGMIFTNQTASNQVFYLSEQNQSKASKKVLKRIKTDYPIYNFYRASFDKSTFTLSGIEDANSQINSLFQEGPGSLHEESQEFYFTRSSSQWDKQKRVQLNLYQIKLSDLNQNIIPTLLPFNMKEFSTLHPSINKSGTVLYFASNRPGGYGGMDLYKVFVKDGVFSAPVNLGSDINTEADEVFPYSYNDKFLFYSSNAEDGRGEMDVYLAENKFEIRWQKYLLGAGINSSADDFSFSLNQDLSLGHFSSDREGGEGSDDLYAFDFNPELSGIEDYYQYIPSDTLVVAIDNVLTNDELHLTQKDPLQRLIKKEVELTQSPLFGSLNLNKNGSFLYKNTDSNVKKDSFAYKINTVKRVSDEVWVYLDRASVKEEDLPLDLTEAFLPIFYDFADITLLTSYRDRVDKVVAVMQANPDLEVELRSYTDCRGSLDYNLKLSEQRNQEIIEYVQKRIEKPERIYGKGLGEDVVASEFNQEYALVAATYSSSSDAERAIKEFESKGYSPILQSFGSNIRVLITQQETRRAIEKAKKELKAIGIATWVLVNPCSELSDEAQQQKRRTDFEVIKF</sequence>
<keyword evidence="2" id="KW-0732">Signal</keyword>
<dbReference type="InterPro" id="IPR006665">
    <property type="entry name" value="OmpA-like"/>
</dbReference>
<name>F4MLT3_9BACT</name>
<evidence type="ECO:0000313" key="4">
    <source>
        <dbReference type="EMBL" id="CBL87096.1"/>
    </source>
</evidence>
<dbReference type="GO" id="GO:0042834">
    <property type="term" value="F:peptidoglycan binding"/>
    <property type="evidence" value="ECO:0007669"/>
    <property type="project" value="InterPro"/>
</dbReference>
<dbReference type="InterPro" id="IPR007730">
    <property type="entry name" value="SPOR-like_dom"/>
</dbReference>
<evidence type="ECO:0000256" key="2">
    <source>
        <dbReference type="SAM" id="SignalP"/>
    </source>
</evidence>
<dbReference type="InterPro" id="IPR036680">
    <property type="entry name" value="SPOR-like_sf"/>
</dbReference>
<dbReference type="Gene3D" id="3.30.1330.60">
    <property type="entry name" value="OmpA-like domain"/>
    <property type="match status" value="1"/>
</dbReference>
<dbReference type="PROSITE" id="PS51123">
    <property type="entry name" value="OMPA_2"/>
    <property type="match status" value="1"/>
</dbReference>
<keyword evidence="1" id="KW-0472">Membrane</keyword>
<dbReference type="SUPFAM" id="SSF103088">
    <property type="entry name" value="OmpA-like"/>
    <property type="match status" value="1"/>
</dbReference>
<feature type="signal peptide" evidence="2">
    <location>
        <begin position="1"/>
        <end position="20"/>
    </location>
</feature>
<evidence type="ECO:0000259" key="3">
    <source>
        <dbReference type="PROSITE" id="PS51123"/>
    </source>
</evidence>
<protein>
    <submittedName>
        <fullName evidence="4">OmpA family protein</fullName>
    </submittedName>
</protein>
<evidence type="ECO:0000256" key="1">
    <source>
        <dbReference type="PROSITE-ProRule" id="PRU00473"/>
    </source>
</evidence>
<dbReference type="CDD" id="cd07185">
    <property type="entry name" value="OmpA_C-like"/>
    <property type="match status" value="1"/>
</dbReference>
<feature type="domain" description="OmpA-like" evidence="3">
    <location>
        <begin position="529"/>
        <end position="676"/>
    </location>
</feature>
<accession>F4MLT3</accession>
<dbReference type="EMBL" id="FQ032807">
    <property type="protein sequence ID" value="CBL87096.1"/>
    <property type="molecule type" value="Genomic_DNA"/>
</dbReference>
<dbReference type="Pfam" id="PF05036">
    <property type="entry name" value="SPOR"/>
    <property type="match status" value="1"/>
</dbReference>